<dbReference type="InterPro" id="IPR042507">
    <property type="entry name" value="TBC1D19"/>
</dbReference>
<organism evidence="2 3">
    <name type="scientific">Astrephomene gubernaculifera</name>
    <dbReference type="NCBI Taxonomy" id="47775"/>
    <lineage>
        <taxon>Eukaryota</taxon>
        <taxon>Viridiplantae</taxon>
        <taxon>Chlorophyta</taxon>
        <taxon>core chlorophytes</taxon>
        <taxon>Chlorophyceae</taxon>
        <taxon>CS clade</taxon>
        <taxon>Chlamydomonadales</taxon>
        <taxon>Astrephomenaceae</taxon>
        <taxon>Astrephomene</taxon>
    </lineage>
</organism>
<proteinExistence type="predicted"/>
<evidence type="ECO:0000259" key="1">
    <source>
        <dbReference type="PROSITE" id="PS50086"/>
    </source>
</evidence>
<dbReference type="InterPro" id="IPR035969">
    <property type="entry name" value="Rab-GAP_TBC_sf"/>
</dbReference>
<feature type="domain" description="Rab-GAP TBC" evidence="1">
    <location>
        <begin position="1"/>
        <end position="259"/>
    </location>
</feature>
<dbReference type="EMBL" id="BMAR01000031">
    <property type="protein sequence ID" value="GFR49576.1"/>
    <property type="molecule type" value="Genomic_DNA"/>
</dbReference>
<dbReference type="Pfam" id="PF00566">
    <property type="entry name" value="RabGAP-TBC"/>
    <property type="match status" value="1"/>
</dbReference>
<sequence length="311" mass="32810">DEEEAEFEELCEQVASSPLLLDVVVSEEVGRLAGDCQDFFLFEESIRAMLLALLRDTRVASRLAAPPLTALHAASAVQAVPVPPPRPLGACRTATTTGAAGADSGGGGGDVMAANGGGGGSSSSTVRQTAAATSHWSLSYYPPSGVLPYRGLSLLAAPLCYLYDNPASSYRLFRAMYCRYWCKLHSLSTSPPPTCPALPGLLRVFEEIMQALDPLLLRHLQRLGLLPGALVAPWMCSGFAGALPVQEVLLLWDRIIGLDSLLPLPLLAAAVLCFRRPVLLSCGSPREVMAALGDISQLGAVPLMQAVLFPG</sequence>
<dbReference type="PANTHER" id="PTHR16110:SF1">
    <property type="entry name" value="TBC1 DOMAIN FAMILY MEMBER 19"/>
    <property type="match status" value="1"/>
</dbReference>
<protein>
    <recommendedName>
        <fullName evidence="1">Rab-GAP TBC domain-containing protein</fullName>
    </recommendedName>
</protein>
<dbReference type="SUPFAM" id="SSF47923">
    <property type="entry name" value="Ypt/Rab-GAP domain of gyp1p"/>
    <property type="match status" value="1"/>
</dbReference>
<evidence type="ECO:0000313" key="3">
    <source>
        <dbReference type="Proteomes" id="UP001054857"/>
    </source>
</evidence>
<dbReference type="Gene3D" id="1.10.472.80">
    <property type="entry name" value="Ypt/Rab-GAP domain of gyp1p, domain 3"/>
    <property type="match status" value="1"/>
</dbReference>
<evidence type="ECO:0000313" key="2">
    <source>
        <dbReference type="EMBL" id="GFR49576.1"/>
    </source>
</evidence>
<dbReference type="PANTHER" id="PTHR16110">
    <property type="entry name" value="TBC1 DOMAIN FAMILY MEMBER 19"/>
    <property type="match status" value="1"/>
</dbReference>
<dbReference type="PROSITE" id="PS50086">
    <property type="entry name" value="TBC_RABGAP"/>
    <property type="match status" value="1"/>
</dbReference>
<name>A0AAD3E1B6_9CHLO</name>
<gene>
    <name evidence="2" type="ORF">Agub_g11625</name>
</gene>
<keyword evidence="3" id="KW-1185">Reference proteome</keyword>
<dbReference type="InterPro" id="IPR000195">
    <property type="entry name" value="Rab-GAP-TBC_dom"/>
</dbReference>
<comment type="caution">
    <text evidence="2">The sequence shown here is derived from an EMBL/GenBank/DDBJ whole genome shotgun (WGS) entry which is preliminary data.</text>
</comment>
<dbReference type="AlphaFoldDB" id="A0AAD3E1B6"/>
<dbReference type="Proteomes" id="UP001054857">
    <property type="component" value="Unassembled WGS sequence"/>
</dbReference>
<accession>A0AAD3E1B6</accession>
<reference evidence="2 3" key="1">
    <citation type="journal article" date="2021" name="Sci. Rep.">
        <title>Genome sequencing of the multicellular alga Astrephomene provides insights into convergent evolution of germ-soma differentiation.</title>
        <authorList>
            <person name="Yamashita S."/>
            <person name="Yamamoto K."/>
            <person name="Matsuzaki R."/>
            <person name="Suzuki S."/>
            <person name="Yamaguchi H."/>
            <person name="Hirooka S."/>
            <person name="Minakuchi Y."/>
            <person name="Miyagishima S."/>
            <person name="Kawachi M."/>
            <person name="Toyoda A."/>
            <person name="Nozaki H."/>
        </authorList>
    </citation>
    <scope>NUCLEOTIDE SEQUENCE [LARGE SCALE GENOMIC DNA]</scope>
    <source>
        <strain evidence="2 3">NIES-4017</strain>
    </source>
</reference>
<feature type="non-terminal residue" evidence="2">
    <location>
        <position position="1"/>
    </location>
</feature>